<evidence type="ECO:0000313" key="8">
    <source>
        <dbReference type="Proteomes" id="UP000183832"/>
    </source>
</evidence>
<reference evidence="7 8" key="1">
    <citation type="submission" date="2015-04" db="EMBL/GenBank/DDBJ databases">
        <authorList>
            <person name="Syromyatnikov M.Y."/>
            <person name="Popov V.N."/>
        </authorList>
    </citation>
    <scope>NUCLEOTIDE SEQUENCE [LARGE SCALE GENOMIC DNA]</scope>
</reference>
<dbReference type="STRING" id="568069.A0A1J1IN03"/>
<feature type="domain" description="Major facilitator superfamily (MFS) profile" evidence="6">
    <location>
        <begin position="21"/>
        <end position="446"/>
    </location>
</feature>
<evidence type="ECO:0000256" key="3">
    <source>
        <dbReference type="ARBA" id="ARBA00022989"/>
    </source>
</evidence>
<feature type="transmembrane region" description="Helical" evidence="5">
    <location>
        <begin position="331"/>
        <end position="349"/>
    </location>
</feature>
<evidence type="ECO:0000313" key="7">
    <source>
        <dbReference type="EMBL" id="CRL01611.1"/>
    </source>
</evidence>
<dbReference type="GO" id="GO:0022857">
    <property type="term" value="F:transmembrane transporter activity"/>
    <property type="evidence" value="ECO:0007669"/>
    <property type="project" value="InterPro"/>
</dbReference>
<feature type="transmembrane region" description="Helical" evidence="5">
    <location>
        <begin position="111"/>
        <end position="133"/>
    </location>
</feature>
<feature type="transmembrane region" description="Helical" evidence="5">
    <location>
        <begin position="60"/>
        <end position="80"/>
    </location>
</feature>
<feature type="transmembrane region" description="Helical" evidence="5">
    <location>
        <begin position="355"/>
        <end position="380"/>
    </location>
</feature>
<keyword evidence="8" id="KW-1185">Reference proteome</keyword>
<evidence type="ECO:0000256" key="1">
    <source>
        <dbReference type="ARBA" id="ARBA00004141"/>
    </source>
</evidence>
<feature type="transmembrane region" description="Helical" evidence="5">
    <location>
        <begin position="21"/>
        <end position="40"/>
    </location>
</feature>
<evidence type="ECO:0000256" key="2">
    <source>
        <dbReference type="ARBA" id="ARBA00022692"/>
    </source>
</evidence>
<dbReference type="InterPro" id="IPR020846">
    <property type="entry name" value="MFS_dom"/>
</dbReference>
<dbReference type="Gene3D" id="1.20.1250.20">
    <property type="entry name" value="MFS general substrate transporter like domains"/>
    <property type="match status" value="1"/>
</dbReference>
<dbReference type="PANTHER" id="PTHR23529:SF2">
    <property type="entry name" value="GH19118P-RELATED"/>
    <property type="match status" value="1"/>
</dbReference>
<dbReference type="OrthoDB" id="6612291at2759"/>
<keyword evidence="3 5" id="KW-1133">Transmembrane helix</keyword>
<gene>
    <name evidence="7" type="ORF">CLUMA_CG014175</name>
</gene>
<organism evidence="7 8">
    <name type="scientific">Clunio marinus</name>
    <dbReference type="NCBI Taxonomy" id="568069"/>
    <lineage>
        <taxon>Eukaryota</taxon>
        <taxon>Metazoa</taxon>
        <taxon>Ecdysozoa</taxon>
        <taxon>Arthropoda</taxon>
        <taxon>Hexapoda</taxon>
        <taxon>Insecta</taxon>
        <taxon>Pterygota</taxon>
        <taxon>Neoptera</taxon>
        <taxon>Endopterygota</taxon>
        <taxon>Diptera</taxon>
        <taxon>Nematocera</taxon>
        <taxon>Chironomoidea</taxon>
        <taxon>Chironomidae</taxon>
        <taxon>Clunio</taxon>
    </lineage>
</organism>
<proteinExistence type="predicted"/>
<feature type="transmembrane region" description="Helical" evidence="5">
    <location>
        <begin position="145"/>
        <end position="166"/>
    </location>
</feature>
<sequence>MSGSVVDWIDFNQKNKPQSNALAGGILTLLVSGIHFGWIFNNDLISYPWAGGHSSFEKILTYSSFFVGGVAGLYFASLVVNRLTKSNIYFSAMTFVSTGSVFFIIMPKSLYLILVARLFIGFGHGYAYLTLIVHASEIVTQKLRGLVVASFNFVIICSVFMCGSFTMSFESEESGFGAIQWMGILGCFFSLLGFLFIAIFTRESPVALIRQKKFDQAVALMIKLRCESEETWSIKNEYNELKVMVEEDEESSTNIFDHKNLRPLIFITLLKIGTVLSFNFGLNMIRLMHSNAFVSEDNLNFSAMAFMGIRLSACMVTLFTIDAKGRRPHFLISYGGSSIILIIMGIVIASTQSSWLIVIVQIIFDIISGVGIGMIADVYSSEAFNTMMKPRSIFFTTSIEYIFHIVLIVATFNVYTSPKFGWIFMIGSGILLLALTYLLYKKLPETAKMSIRQTRNEFMKTGEIVFSGSKMPPQSITFH</sequence>
<evidence type="ECO:0000256" key="5">
    <source>
        <dbReference type="SAM" id="Phobius"/>
    </source>
</evidence>
<feature type="transmembrane region" description="Helical" evidence="5">
    <location>
        <begin position="178"/>
        <end position="200"/>
    </location>
</feature>
<keyword evidence="2 5" id="KW-0812">Transmembrane</keyword>
<dbReference type="EMBL" id="CVRI01000055">
    <property type="protein sequence ID" value="CRL01611.1"/>
    <property type="molecule type" value="Genomic_DNA"/>
</dbReference>
<comment type="subcellular location">
    <subcellularLocation>
        <location evidence="1">Membrane</location>
        <topology evidence="1">Multi-pass membrane protein</topology>
    </subcellularLocation>
</comment>
<dbReference type="AlphaFoldDB" id="A0A1J1IN03"/>
<feature type="transmembrane region" description="Helical" evidence="5">
    <location>
        <begin position="264"/>
        <end position="287"/>
    </location>
</feature>
<accession>A0A1J1IN03</accession>
<dbReference type="SUPFAM" id="SSF103473">
    <property type="entry name" value="MFS general substrate transporter"/>
    <property type="match status" value="1"/>
</dbReference>
<feature type="transmembrane region" description="Helical" evidence="5">
    <location>
        <begin position="392"/>
        <end position="414"/>
    </location>
</feature>
<feature type="transmembrane region" description="Helical" evidence="5">
    <location>
        <begin position="87"/>
        <end position="105"/>
    </location>
</feature>
<dbReference type="InterPro" id="IPR036259">
    <property type="entry name" value="MFS_trans_sf"/>
</dbReference>
<dbReference type="Pfam" id="PF00083">
    <property type="entry name" value="Sugar_tr"/>
    <property type="match status" value="1"/>
</dbReference>
<protein>
    <submittedName>
        <fullName evidence="7">CLUMA_CG014175, isoform A</fullName>
    </submittedName>
</protein>
<dbReference type="InterPro" id="IPR005828">
    <property type="entry name" value="MFS_sugar_transport-like"/>
</dbReference>
<name>A0A1J1IN03_9DIPT</name>
<dbReference type="PANTHER" id="PTHR23529">
    <property type="entry name" value="GH19118P-RELATED"/>
    <property type="match status" value="1"/>
</dbReference>
<evidence type="ECO:0000259" key="6">
    <source>
        <dbReference type="PROSITE" id="PS50850"/>
    </source>
</evidence>
<dbReference type="GO" id="GO:0016020">
    <property type="term" value="C:membrane"/>
    <property type="evidence" value="ECO:0007669"/>
    <property type="project" value="UniProtKB-SubCell"/>
</dbReference>
<dbReference type="Proteomes" id="UP000183832">
    <property type="component" value="Unassembled WGS sequence"/>
</dbReference>
<dbReference type="PROSITE" id="PS50850">
    <property type="entry name" value="MFS"/>
    <property type="match status" value="1"/>
</dbReference>
<feature type="transmembrane region" description="Helical" evidence="5">
    <location>
        <begin position="299"/>
        <end position="319"/>
    </location>
</feature>
<evidence type="ECO:0000256" key="4">
    <source>
        <dbReference type="ARBA" id="ARBA00023136"/>
    </source>
</evidence>
<keyword evidence="4 5" id="KW-0472">Membrane</keyword>
<feature type="transmembrane region" description="Helical" evidence="5">
    <location>
        <begin position="420"/>
        <end position="440"/>
    </location>
</feature>